<dbReference type="AlphaFoldDB" id="A0A8J7RIH7"/>
<keyword evidence="10" id="KW-0251">Elongation factor</keyword>
<evidence type="ECO:0000256" key="5">
    <source>
        <dbReference type="ARBA" id="ARBA00022917"/>
    </source>
</evidence>
<dbReference type="CDD" id="cd04094">
    <property type="entry name" value="eSelB_III"/>
    <property type="match status" value="1"/>
</dbReference>
<dbReference type="InterPro" id="IPR048956">
    <property type="entry name" value="SelB_III_arc"/>
</dbReference>
<dbReference type="PANTHER" id="PTHR43721">
    <property type="entry name" value="ELONGATION FACTOR TU-RELATED"/>
    <property type="match status" value="1"/>
</dbReference>
<dbReference type="SUPFAM" id="SSF50447">
    <property type="entry name" value="Translation proteins"/>
    <property type="match status" value="2"/>
</dbReference>
<dbReference type="NCBIfam" id="TIGR00475">
    <property type="entry name" value="selB"/>
    <property type="match status" value="1"/>
</dbReference>
<dbReference type="Pfam" id="PF00009">
    <property type="entry name" value="GTP_EFTU"/>
    <property type="match status" value="1"/>
</dbReference>
<dbReference type="InterPro" id="IPR009001">
    <property type="entry name" value="Transl_elong_EF1A/Init_IF2_C"/>
</dbReference>
<sequence>MADLSKELNELKDLKDLKDLKNINLGIFGHIDHGKTTLSGVLTEIASTSSLDKLPESQKRGITIDMGFSSFNLMKEETNQNYMVTLVDAPGHADLIKTVVSAADIIDIALIVVDAKEGPKTQTGEHLLILDNFKIPTIVVITKIDNANNDEIAQTKLFMNSILGSTQNLKNSEILEISAKSNIGIDNLKNSIMENLLKLEKENKLNRNIDNYFKMPLDHAFPIKGAGTVVTGTINKGIVKVGDELQILPINMETKVRSIQRFKKSVEHAEAGDRVGMALQNVEAKQIYRGCILTSKDTKLQMVDKIVAKVKISDIFRYNLTPKMTVHLNVGMLTVPAKVITYKKVLDPQSNKAENLIVNQVSAGQECYCSFELDDKVLAEAGDRILITRLDLPPTTLRICGHGTVESFESLKDLDIKKEVLRDGIVRIDKGRVSIEYLAPSKSNAEKLIGEKVYVIDKSKNIEEVKKLLSENDVIDSERPEYIKAIGKLKGTFGTKGVLVADFDADIGNRDIVLLKRLRRWG</sequence>
<dbReference type="InterPro" id="IPR027417">
    <property type="entry name" value="P-loop_NTPase"/>
</dbReference>
<comment type="caution">
    <text evidence="10">The sequence shown here is derived from an EMBL/GenBank/DDBJ whole genome shotgun (WGS) entry which is preliminary data.</text>
</comment>
<dbReference type="GO" id="GO:0001514">
    <property type="term" value="P:selenocysteine incorporation"/>
    <property type="evidence" value="ECO:0007669"/>
    <property type="project" value="InterPro"/>
</dbReference>
<protein>
    <recommendedName>
        <fullName evidence="2">Selenocysteine-specific elongation factor</fullName>
    </recommendedName>
    <alternativeName>
        <fullName evidence="8">SelB translation factor</fullName>
    </alternativeName>
</protein>
<name>A0A8J7RIH7_METVO</name>
<dbReference type="Gene3D" id="3.40.50.300">
    <property type="entry name" value="P-loop containing nucleotide triphosphate hydrolases"/>
    <property type="match status" value="1"/>
</dbReference>
<dbReference type="Proteomes" id="UP000740329">
    <property type="component" value="Unassembled WGS sequence"/>
</dbReference>
<keyword evidence="3" id="KW-0963">Cytoplasm</keyword>
<accession>A0A8J7RIH7</accession>
<evidence type="ECO:0000256" key="7">
    <source>
        <dbReference type="ARBA" id="ARBA00025526"/>
    </source>
</evidence>
<dbReference type="InterPro" id="IPR050055">
    <property type="entry name" value="EF-Tu_GTPase"/>
</dbReference>
<feature type="domain" description="Tr-type G" evidence="9">
    <location>
        <begin position="20"/>
        <end position="200"/>
    </location>
</feature>
<evidence type="ECO:0000256" key="1">
    <source>
        <dbReference type="ARBA" id="ARBA00004496"/>
    </source>
</evidence>
<evidence type="ECO:0000256" key="6">
    <source>
        <dbReference type="ARBA" id="ARBA00023134"/>
    </source>
</evidence>
<organism evidence="10 11">
    <name type="scientific">Methanococcus voltae</name>
    <dbReference type="NCBI Taxonomy" id="2188"/>
    <lineage>
        <taxon>Archaea</taxon>
        <taxon>Methanobacteriati</taxon>
        <taxon>Methanobacteriota</taxon>
        <taxon>Methanomada group</taxon>
        <taxon>Methanococci</taxon>
        <taxon>Methanococcales</taxon>
        <taxon>Methanococcaceae</taxon>
        <taxon>Methanococcus</taxon>
    </lineage>
</organism>
<dbReference type="InterPro" id="IPR000795">
    <property type="entry name" value="T_Tr_GTP-bd_dom"/>
</dbReference>
<dbReference type="GO" id="GO:0003723">
    <property type="term" value="F:RNA binding"/>
    <property type="evidence" value="ECO:0007669"/>
    <property type="project" value="InterPro"/>
</dbReference>
<dbReference type="SUPFAM" id="SSF50465">
    <property type="entry name" value="EF-Tu/eEF-1alpha/eIF2-gamma C-terminal domain"/>
    <property type="match status" value="1"/>
</dbReference>
<dbReference type="Gene3D" id="2.40.30.10">
    <property type="entry name" value="Translation factors"/>
    <property type="match status" value="2"/>
</dbReference>
<keyword evidence="4" id="KW-0547">Nucleotide-binding</keyword>
<dbReference type="GO" id="GO:0005525">
    <property type="term" value="F:GTP binding"/>
    <property type="evidence" value="ECO:0007669"/>
    <property type="project" value="UniProtKB-KW"/>
</dbReference>
<dbReference type="GO" id="GO:0003924">
    <property type="term" value="F:GTPase activity"/>
    <property type="evidence" value="ECO:0007669"/>
    <property type="project" value="InterPro"/>
</dbReference>
<evidence type="ECO:0000256" key="3">
    <source>
        <dbReference type="ARBA" id="ARBA00022490"/>
    </source>
</evidence>
<dbReference type="NCBIfam" id="TIGR00231">
    <property type="entry name" value="small_GTP"/>
    <property type="match status" value="1"/>
</dbReference>
<evidence type="ECO:0000256" key="2">
    <source>
        <dbReference type="ARBA" id="ARBA00015953"/>
    </source>
</evidence>
<evidence type="ECO:0000313" key="10">
    <source>
        <dbReference type="EMBL" id="MBP2202075.1"/>
    </source>
</evidence>
<comment type="function">
    <text evidence="7">Translation factor necessary for the incorporation of selenocysteine into proteins. It probably replaces EF-Tu for the insertion of selenocysteine directed by the UGA codon. SelB binds GTP and GDP.</text>
</comment>
<dbReference type="InterPro" id="IPR004535">
    <property type="entry name" value="Transl_elong_SelB"/>
</dbReference>
<dbReference type="Pfam" id="PF21440">
    <property type="entry name" value="aSelB_III"/>
    <property type="match status" value="1"/>
</dbReference>
<dbReference type="EMBL" id="JAGGMV010000005">
    <property type="protein sequence ID" value="MBP2202075.1"/>
    <property type="molecule type" value="Genomic_DNA"/>
</dbReference>
<evidence type="ECO:0000256" key="4">
    <source>
        <dbReference type="ARBA" id="ARBA00022741"/>
    </source>
</evidence>
<dbReference type="PRINTS" id="PR00315">
    <property type="entry name" value="ELONGATNFCT"/>
</dbReference>
<dbReference type="CDD" id="cd03696">
    <property type="entry name" value="SelB_II"/>
    <property type="match status" value="1"/>
</dbReference>
<keyword evidence="6" id="KW-0342">GTP-binding</keyword>
<dbReference type="GO" id="GO:0003746">
    <property type="term" value="F:translation elongation factor activity"/>
    <property type="evidence" value="ECO:0007669"/>
    <property type="project" value="UniProtKB-KW"/>
</dbReference>
<reference evidence="10" key="1">
    <citation type="submission" date="2021-03" db="EMBL/GenBank/DDBJ databases">
        <title>Genomic Encyclopedia of Type Strains, Phase IV (KMG-V): Genome sequencing to study the core and pangenomes of soil and plant-associated prokaryotes.</title>
        <authorList>
            <person name="Whitman W."/>
        </authorList>
    </citation>
    <scope>NUCLEOTIDE SEQUENCE</scope>
    <source>
        <strain evidence="10">C4</strain>
    </source>
</reference>
<evidence type="ECO:0000259" key="9">
    <source>
        <dbReference type="PROSITE" id="PS51722"/>
    </source>
</evidence>
<dbReference type="Pfam" id="PF03144">
    <property type="entry name" value="GTP_EFTU_D2"/>
    <property type="match status" value="1"/>
</dbReference>
<keyword evidence="5" id="KW-0648">Protein biosynthesis</keyword>
<dbReference type="PROSITE" id="PS51722">
    <property type="entry name" value="G_TR_2"/>
    <property type="match status" value="1"/>
</dbReference>
<dbReference type="RefSeq" id="WP_209591592.1">
    <property type="nucleotide sequence ID" value="NZ_JAGGMV010000005.1"/>
</dbReference>
<dbReference type="InterPro" id="IPR038661">
    <property type="entry name" value="Ribosomal_eL33_sf"/>
</dbReference>
<dbReference type="GO" id="GO:0005737">
    <property type="term" value="C:cytoplasm"/>
    <property type="evidence" value="ECO:0007669"/>
    <property type="project" value="UniProtKB-SubCell"/>
</dbReference>
<dbReference type="Gene3D" id="2.40.10.190">
    <property type="entry name" value="translation elongation factor selb, chain A, domain 4"/>
    <property type="match status" value="2"/>
</dbReference>
<gene>
    <name evidence="10" type="ORF">J3E07_001516</name>
</gene>
<comment type="subcellular location">
    <subcellularLocation>
        <location evidence="1">Cytoplasm</location>
    </subcellularLocation>
</comment>
<dbReference type="InterPro" id="IPR009000">
    <property type="entry name" value="Transl_B-barrel_sf"/>
</dbReference>
<dbReference type="InterPro" id="IPR005225">
    <property type="entry name" value="Small_GTP-bd"/>
</dbReference>
<dbReference type="SUPFAM" id="SSF52540">
    <property type="entry name" value="P-loop containing nucleoside triphosphate hydrolases"/>
    <property type="match status" value="1"/>
</dbReference>
<dbReference type="InterPro" id="IPR004161">
    <property type="entry name" value="EFTu-like_2"/>
</dbReference>
<evidence type="ECO:0000313" key="11">
    <source>
        <dbReference type="Proteomes" id="UP000740329"/>
    </source>
</evidence>
<evidence type="ECO:0000256" key="8">
    <source>
        <dbReference type="ARBA" id="ARBA00031615"/>
    </source>
</evidence>
<proteinExistence type="predicted"/>
<dbReference type="PANTHER" id="PTHR43721:SF11">
    <property type="entry name" value="SELENOCYSTEINE-SPECIFIC ELONGATION FACTOR"/>
    <property type="match status" value="1"/>
</dbReference>